<reference evidence="3 4" key="1">
    <citation type="journal article" date="2014" name="BMC Genomics">
        <title>Comparative genome sequencing reveals chemotype-specific gene clusters in the toxigenic black mold Stachybotrys.</title>
        <authorList>
            <person name="Semeiks J."/>
            <person name="Borek D."/>
            <person name="Otwinowski Z."/>
            <person name="Grishin N.V."/>
        </authorList>
    </citation>
    <scope>NUCLEOTIDE SEQUENCE [LARGE SCALE GENOMIC DNA]</scope>
    <source>
        <strain evidence="3 4">IBT 40285</strain>
    </source>
</reference>
<proteinExistence type="predicted"/>
<gene>
    <name evidence="3" type="ORF">S40285_10471</name>
</gene>
<name>A0A084QMD2_STAC4</name>
<feature type="coiled-coil region" evidence="1">
    <location>
        <begin position="137"/>
        <end position="167"/>
    </location>
</feature>
<evidence type="ECO:0000313" key="4">
    <source>
        <dbReference type="Proteomes" id="UP000028524"/>
    </source>
</evidence>
<evidence type="ECO:0000256" key="2">
    <source>
        <dbReference type="SAM" id="MobiDB-lite"/>
    </source>
</evidence>
<keyword evidence="1" id="KW-0175">Coiled coil</keyword>
<dbReference type="HOGENOM" id="CLU_037649_0_0_1"/>
<feature type="compositionally biased region" description="Polar residues" evidence="2">
    <location>
        <begin position="397"/>
        <end position="410"/>
    </location>
</feature>
<accession>A0A084QMD2</accession>
<dbReference type="EMBL" id="KL660619">
    <property type="protein sequence ID" value="KFA65117.1"/>
    <property type="molecule type" value="Genomic_DNA"/>
</dbReference>
<keyword evidence="4" id="KW-1185">Reference proteome</keyword>
<feature type="coiled-coil region" evidence="1">
    <location>
        <begin position="39"/>
        <end position="108"/>
    </location>
</feature>
<evidence type="ECO:0000313" key="3">
    <source>
        <dbReference type="EMBL" id="KFA65117.1"/>
    </source>
</evidence>
<dbReference type="OrthoDB" id="5421041at2759"/>
<feature type="compositionally biased region" description="Basic residues" evidence="2">
    <location>
        <begin position="469"/>
        <end position="480"/>
    </location>
</feature>
<feature type="region of interest" description="Disordered" evidence="2">
    <location>
        <begin position="395"/>
        <end position="424"/>
    </location>
</feature>
<evidence type="ECO:0000256" key="1">
    <source>
        <dbReference type="SAM" id="Coils"/>
    </source>
</evidence>
<protein>
    <submittedName>
        <fullName evidence="3">Uncharacterized protein</fullName>
    </submittedName>
</protein>
<feature type="compositionally biased region" description="Gly residues" evidence="2">
    <location>
        <begin position="502"/>
        <end position="513"/>
    </location>
</feature>
<dbReference type="AlphaFoldDB" id="A0A084QMD2"/>
<organism evidence="3 4">
    <name type="scientific">Stachybotrys chlorohalonatus (strain IBT 40285)</name>
    <dbReference type="NCBI Taxonomy" id="1283841"/>
    <lineage>
        <taxon>Eukaryota</taxon>
        <taxon>Fungi</taxon>
        <taxon>Dikarya</taxon>
        <taxon>Ascomycota</taxon>
        <taxon>Pezizomycotina</taxon>
        <taxon>Sordariomycetes</taxon>
        <taxon>Hypocreomycetidae</taxon>
        <taxon>Hypocreales</taxon>
        <taxon>Stachybotryaceae</taxon>
        <taxon>Stachybotrys</taxon>
    </lineage>
</organism>
<dbReference type="OMA" id="FEHGCES"/>
<feature type="compositionally biased region" description="Polar residues" evidence="2">
    <location>
        <begin position="487"/>
        <end position="496"/>
    </location>
</feature>
<dbReference type="Proteomes" id="UP000028524">
    <property type="component" value="Unassembled WGS sequence"/>
</dbReference>
<feature type="region of interest" description="Disordered" evidence="2">
    <location>
        <begin position="465"/>
        <end position="513"/>
    </location>
</feature>
<dbReference type="InParanoid" id="A0A084QMD2"/>
<sequence length="513" mass="57465">MANAQIQQPKINGSKPEAHINEFFEFISQCCSTKGYQGIKSLYKENQDLKSQLKGSEEVCQKTRLALSDNATALSEKSKQFNQVQEDIAAIESRASEWKKKYEDSEEARRKEGVESARLKKIADAQPAIQKERDDLLEKWESLKKILQAKENALKQEMSEKAGLDNRLKLLRSYSTGMQAFDAAQSKIISSLTAIKTSALQFSKTFLFQELDPSVFHRWEAVKKQTEVEHYSIPLPASNSLVAKQMRMALGLVVLGKALQKHIFQPLYLGPISTESTSFLQSLRQQDPEHEIYVRSVLLKAHPDLQKRSGEVRATNAVQEVMGALKMLVPTEKFQKCQAEVQRISEEAVDKWLSLQRVEKQIVADFNFDIEGPERGLMLDLPGIAQAQRNARAKVSATASGMKNGQGTQKSGKELKSDSDDSDDLERYEVWPEFRADDVLLLKGLFVSEKQITPATDEIMEEITEGIKRERRASKNKQKGRQGSEGDGTNFTSKLRNSGHFLGSGTGTSAGSN</sequence>
<feature type="compositionally biased region" description="Basic and acidic residues" evidence="2">
    <location>
        <begin position="411"/>
        <end position="424"/>
    </location>
</feature>